<sequence>MEDNGLASHKILITLKSTESLDWDVTMEEQGHE</sequence>
<evidence type="ECO:0000313" key="1">
    <source>
        <dbReference type="EMBL" id="CUS35690.1"/>
    </source>
</evidence>
<gene>
    <name evidence="1" type="ORF">COMA2_20395</name>
</gene>
<dbReference type="Proteomes" id="UP000198736">
    <property type="component" value="Unassembled WGS sequence"/>
</dbReference>
<protein>
    <submittedName>
        <fullName evidence="1">Uncharacterized protein</fullName>
    </submittedName>
</protein>
<proteinExistence type="predicted"/>
<dbReference type="AlphaFoldDB" id="A0A0S4LG47"/>
<reference evidence="2" key="1">
    <citation type="submission" date="2015-10" db="EMBL/GenBank/DDBJ databases">
        <authorList>
            <person name="Luecker S."/>
            <person name="Luecker S."/>
        </authorList>
    </citation>
    <scope>NUCLEOTIDE SEQUENCE [LARGE SCALE GENOMIC DNA]</scope>
</reference>
<organism evidence="1 2">
    <name type="scientific">Candidatus Nitrospira nitrificans</name>
    <dbReference type="NCBI Taxonomy" id="1742973"/>
    <lineage>
        <taxon>Bacteria</taxon>
        <taxon>Pseudomonadati</taxon>
        <taxon>Nitrospirota</taxon>
        <taxon>Nitrospiria</taxon>
        <taxon>Nitrospirales</taxon>
        <taxon>Nitrospiraceae</taxon>
        <taxon>Nitrospira</taxon>
    </lineage>
</organism>
<name>A0A0S4LG47_9BACT</name>
<keyword evidence="2" id="KW-1185">Reference proteome</keyword>
<dbReference type="STRING" id="1742973.COMA2_20395"/>
<dbReference type="EMBL" id="CZPZ01000012">
    <property type="protein sequence ID" value="CUS35690.1"/>
    <property type="molecule type" value="Genomic_DNA"/>
</dbReference>
<accession>A0A0S4LG47</accession>
<evidence type="ECO:0000313" key="2">
    <source>
        <dbReference type="Proteomes" id="UP000198736"/>
    </source>
</evidence>